<accession>A0A5J4VMC1</accession>
<name>A0A5J4VMC1_9EUKA</name>
<sequence>MVIFYLVLKVEQYGFMIKIGIKVEILFQIKQLLHVMQLRYLMVQQLQELALNIHVGIMFIQQILQLLFQLVILLVDLFVQRTIMQETITLILSIQQLQYLHKIVLVDQLVHSYQINVETNASNIPVVNDVGANGSSAFYAIQDHVHPQQLTYDGNITATKFIKTRGLTTEVLCANGDKKAISDIIGNYVDLTSNQTITGVKTFESLKKTNGTNQQILLADGTNKSITDFNTRVVPRAFQIDPADGVQWMCFAVLTVPNYTSIGSFGCTMNINSTNVVDVFYQIKWNLRIQNGYNRRFEATQFGLTIGLSNESGSANRGLRISADGNTLSFNGSVIAGVCTANGATNGSVNYSAGNPILWGVNSVGTEGGFYSNGNNVFWRAHPVTMGSVPP</sequence>
<protein>
    <submittedName>
        <fullName evidence="1">Uncharacterized protein</fullName>
    </submittedName>
</protein>
<dbReference type="EMBL" id="SNRW01006109">
    <property type="protein sequence ID" value="KAA6383711.1"/>
    <property type="molecule type" value="Genomic_DNA"/>
</dbReference>
<evidence type="ECO:0000313" key="1">
    <source>
        <dbReference type="EMBL" id="KAA6383711.1"/>
    </source>
</evidence>
<dbReference type="AlphaFoldDB" id="A0A5J4VMC1"/>
<reference evidence="1 2" key="1">
    <citation type="submission" date="2019-03" db="EMBL/GenBank/DDBJ databases">
        <title>Single cell metagenomics reveals metabolic interactions within the superorganism composed of flagellate Streblomastix strix and complex community of Bacteroidetes bacteria on its surface.</title>
        <authorList>
            <person name="Treitli S.C."/>
            <person name="Kolisko M."/>
            <person name="Husnik F."/>
            <person name="Keeling P."/>
            <person name="Hampl V."/>
        </authorList>
    </citation>
    <scope>NUCLEOTIDE SEQUENCE [LARGE SCALE GENOMIC DNA]</scope>
    <source>
        <strain evidence="1">ST1C</strain>
    </source>
</reference>
<dbReference type="Proteomes" id="UP000324800">
    <property type="component" value="Unassembled WGS sequence"/>
</dbReference>
<gene>
    <name evidence="1" type="ORF">EZS28_020764</name>
</gene>
<proteinExistence type="predicted"/>
<evidence type="ECO:0000313" key="2">
    <source>
        <dbReference type="Proteomes" id="UP000324800"/>
    </source>
</evidence>
<organism evidence="1 2">
    <name type="scientific">Streblomastix strix</name>
    <dbReference type="NCBI Taxonomy" id="222440"/>
    <lineage>
        <taxon>Eukaryota</taxon>
        <taxon>Metamonada</taxon>
        <taxon>Preaxostyla</taxon>
        <taxon>Oxymonadida</taxon>
        <taxon>Streblomastigidae</taxon>
        <taxon>Streblomastix</taxon>
    </lineage>
</organism>
<comment type="caution">
    <text evidence="1">The sequence shown here is derived from an EMBL/GenBank/DDBJ whole genome shotgun (WGS) entry which is preliminary data.</text>
</comment>